<evidence type="ECO:0000256" key="3">
    <source>
        <dbReference type="SAM" id="SignalP"/>
    </source>
</evidence>
<accession>A0A419W8E8</accession>
<proteinExistence type="predicted"/>
<evidence type="ECO:0000256" key="2">
    <source>
        <dbReference type="ARBA" id="ARBA00022803"/>
    </source>
</evidence>
<organism evidence="4 5">
    <name type="scientific">Mangrovibacterium diazotrophicum</name>
    <dbReference type="NCBI Taxonomy" id="1261403"/>
    <lineage>
        <taxon>Bacteria</taxon>
        <taxon>Pseudomonadati</taxon>
        <taxon>Bacteroidota</taxon>
        <taxon>Bacteroidia</taxon>
        <taxon>Marinilabiliales</taxon>
        <taxon>Prolixibacteraceae</taxon>
        <taxon>Mangrovibacterium</taxon>
    </lineage>
</organism>
<name>A0A419W8E8_9BACT</name>
<reference evidence="4 5" key="1">
    <citation type="submission" date="2018-09" db="EMBL/GenBank/DDBJ databases">
        <title>Genomic Encyclopedia of Archaeal and Bacterial Type Strains, Phase II (KMG-II): from individual species to whole genera.</title>
        <authorList>
            <person name="Goeker M."/>
        </authorList>
    </citation>
    <scope>NUCLEOTIDE SEQUENCE [LARGE SCALE GENOMIC DNA]</scope>
    <source>
        <strain evidence="4 5">DSM 27148</strain>
    </source>
</reference>
<keyword evidence="5" id="KW-1185">Reference proteome</keyword>
<dbReference type="InterPro" id="IPR019734">
    <property type="entry name" value="TPR_rpt"/>
</dbReference>
<dbReference type="Gene3D" id="1.25.40.10">
    <property type="entry name" value="Tetratricopeptide repeat domain"/>
    <property type="match status" value="2"/>
</dbReference>
<feature type="signal peptide" evidence="3">
    <location>
        <begin position="1"/>
        <end position="20"/>
    </location>
</feature>
<dbReference type="InterPro" id="IPR011990">
    <property type="entry name" value="TPR-like_helical_dom_sf"/>
</dbReference>
<evidence type="ECO:0000313" key="5">
    <source>
        <dbReference type="Proteomes" id="UP000283387"/>
    </source>
</evidence>
<dbReference type="PANTHER" id="PTHR45586">
    <property type="entry name" value="TPR REPEAT-CONTAINING PROTEIN PA4667"/>
    <property type="match status" value="1"/>
</dbReference>
<dbReference type="Proteomes" id="UP000283387">
    <property type="component" value="Unassembled WGS sequence"/>
</dbReference>
<evidence type="ECO:0000256" key="1">
    <source>
        <dbReference type="ARBA" id="ARBA00022737"/>
    </source>
</evidence>
<comment type="caution">
    <text evidence="4">The sequence shown here is derived from an EMBL/GenBank/DDBJ whole genome shotgun (WGS) entry which is preliminary data.</text>
</comment>
<dbReference type="InterPro" id="IPR051012">
    <property type="entry name" value="CellSynth/LPSAsmb/PSIAsmb"/>
</dbReference>
<dbReference type="PANTHER" id="PTHR45586:SF1">
    <property type="entry name" value="LIPOPOLYSACCHARIDE ASSEMBLY PROTEIN B"/>
    <property type="match status" value="1"/>
</dbReference>
<dbReference type="RefSeq" id="WP_170154520.1">
    <property type="nucleotide sequence ID" value="NZ_RAPN01000001.1"/>
</dbReference>
<evidence type="ECO:0000313" key="4">
    <source>
        <dbReference type="EMBL" id="RKD91725.1"/>
    </source>
</evidence>
<sequence length="621" mass="71568">MYIRICIALCFLFGAGGALAQLQVPDVSKVQLANKYYQGHEYEKAAVLYDELFQNTKSSYYFDLYLTCLTESGDFEAAEKEIKKALRKDETQATLYVQWATLLKKQGDDEGAEKKLQESLEAVPASRADYIRLSNAYLNTGSYDYAEKLYLQAPQKIPGENFYYELGRVYLFERNYSKMFDTYLDMIRNDENTLSRMESAVQSAFRLDVDNSLREKLKSLTLQRMQQEPTVIAYNRLLIWLFLQEKNYTQALRQQIALDRRGLDESPMIMELARIAARNDEYTEALKAYDYLISKGDVTPYFYQAKLVRADLLYRHFSVGAVGAKTSEELAAEFEKCFGELGYVAETQILVLDYAHLLAFHLNRADKAVELLEFGMKMPRLQQIEIDELKTELADVYVLTGDVYEAILLYSQVIENNKTNELGDQVKLKKARLGYYMGEMAWAKAQLDVLKASTSKLIANDAMELALFIGNNMNLDTTSVPLQMFARADLLQFRNQTESAWAVLDSLQNEYPFHSLQDDIYYRKASIMEKQAKWTEAASFLEQLVADYPWDLLADDALLELGNLYRTKLNDPEKAQGYYLKLLEDHPGSVHVSEARNWYRQLRGDFDTQSEQDVRVNETIN</sequence>
<keyword evidence="2" id="KW-0802">TPR repeat</keyword>
<gene>
    <name evidence="4" type="ORF">BC643_2089</name>
</gene>
<keyword evidence="1" id="KW-0677">Repeat</keyword>
<protein>
    <submittedName>
        <fullName evidence="4">Tetratricopeptide repeat protein</fullName>
    </submittedName>
</protein>
<feature type="chain" id="PRO_5019345342" evidence="3">
    <location>
        <begin position="21"/>
        <end position="621"/>
    </location>
</feature>
<dbReference type="EMBL" id="RAPN01000001">
    <property type="protein sequence ID" value="RKD91725.1"/>
    <property type="molecule type" value="Genomic_DNA"/>
</dbReference>
<keyword evidence="3" id="KW-0732">Signal</keyword>
<dbReference type="AlphaFoldDB" id="A0A419W8E8"/>
<dbReference type="SUPFAM" id="SSF48452">
    <property type="entry name" value="TPR-like"/>
    <property type="match status" value="2"/>
</dbReference>
<dbReference type="Pfam" id="PF13174">
    <property type="entry name" value="TPR_6"/>
    <property type="match status" value="2"/>
</dbReference>